<dbReference type="GO" id="GO:0032259">
    <property type="term" value="P:methylation"/>
    <property type="evidence" value="ECO:0007669"/>
    <property type="project" value="UniProtKB-KW"/>
</dbReference>
<reference evidence="5 6" key="1">
    <citation type="submission" date="2018-05" db="EMBL/GenBank/DDBJ databases">
        <title>Rhodobacteraceae gen. nov., sp. nov. isolated from sea water.</title>
        <authorList>
            <person name="Ren Y."/>
        </authorList>
    </citation>
    <scope>NUCLEOTIDE SEQUENCE [LARGE SCALE GENOMIC DNA]</scope>
    <source>
        <strain evidence="5 6">TG-679</strain>
    </source>
</reference>
<protein>
    <submittedName>
        <fullName evidence="5">SAM-dependent methyltransferase</fullName>
    </submittedName>
</protein>
<comment type="caution">
    <text evidence="5">The sequence shown here is derived from an EMBL/GenBank/DDBJ whole genome shotgun (WGS) entry which is preliminary data.</text>
</comment>
<evidence type="ECO:0000313" key="6">
    <source>
        <dbReference type="Proteomes" id="UP000245680"/>
    </source>
</evidence>
<feature type="domain" description="Methyltransferase type 11" evidence="4">
    <location>
        <begin position="73"/>
        <end position="120"/>
    </location>
</feature>
<dbReference type="PANTHER" id="PTHR13090">
    <property type="entry name" value="ARGININE-HYDROXYLASE NDUFAF5, MITOCHONDRIAL"/>
    <property type="match status" value="1"/>
</dbReference>
<keyword evidence="2 5" id="KW-0808">Transferase</keyword>
<sequence length="281" mass="30552">MTPDDRPRLTDRAALAANRRRARRAPDPALFLLQDTAAELQERLSDVKRSFTRPAVVTGHPDFWAETLPSARIVDDAETLDLREGAHDLVVHALALHWADDPVGQLVQSRRALVPDGLFLGFTLGGQTLAGLRAALAEAEAALRGGLSPRVLPMGEIRDLGALVQRAGLVMPVADVFTRTVSYQNTLHLMRDLRAMGEANALAGRARHFTRRDVLMRAAEIHDRTHALPDGRVGARFDLISLTGWAPGPDQPQPKRPGSASVRLADALGSRETPLPDRPGD</sequence>
<dbReference type="Pfam" id="PF08241">
    <property type="entry name" value="Methyltransf_11"/>
    <property type="match status" value="1"/>
</dbReference>
<dbReference type="PANTHER" id="PTHR13090:SF1">
    <property type="entry name" value="ARGININE-HYDROXYLASE NDUFAF5, MITOCHONDRIAL"/>
    <property type="match status" value="1"/>
</dbReference>
<evidence type="ECO:0000256" key="3">
    <source>
        <dbReference type="SAM" id="MobiDB-lite"/>
    </source>
</evidence>
<dbReference type="InterPro" id="IPR050602">
    <property type="entry name" value="Malonyl-ACP_OMT"/>
</dbReference>
<evidence type="ECO:0000256" key="1">
    <source>
        <dbReference type="ARBA" id="ARBA00022603"/>
    </source>
</evidence>
<keyword evidence="6" id="KW-1185">Reference proteome</keyword>
<dbReference type="GO" id="GO:0008757">
    <property type="term" value="F:S-adenosylmethionine-dependent methyltransferase activity"/>
    <property type="evidence" value="ECO:0007669"/>
    <property type="project" value="InterPro"/>
</dbReference>
<organism evidence="5 6">
    <name type="scientific">Meridianimarinicoccus roseus</name>
    <dbReference type="NCBI Taxonomy" id="2072018"/>
    <lineage>
        <taxon>Bacteria</taxon>
        <taxon>Pseudomonadati</taxon>
        <taxon>Pseudomonadota</taxon>
        <taxon>Alphaproteobacteria</taxon>
        <taxon>Rhodobacterales</taxon>
        <taxon>Paracoccaceae</taxon>
        <taxon>Meridianimarinicoccus</taxon>
    </lineage>
</organism>
<gene>
    <name evidence="5" type="ORF">DKT77_12950</name>
</gene>
<dbReference type="RefSeq" id="WP_109812125.1">
    <property type="nucleotide sequence ID" value="NZ_QGKU01000039.1"/>
</dbReference>
<dbReference type="AlphaFoldDB" id="A0A2V2LAD1"/>
<proteinExistence type="predicted"/>
<dbReference type="Gene3D" id="3.40.50.150">
    <property type="entry name" value="Vaccinia Virus protein VP39"/>
    <property type="match status" value="1"/>
</dbReference>
<dbReference type="InterPro" id="IPR029063">
    <property type="entry name" value="SAM-dependent_MTases_sf"/>
</dbReference>
<dbReference type="Proteomes" id="UP000245680">
    <property type="component" value="Unassembled WGS sequence"/>
</dbReference>
<evidence type="ECO:0000259" key="4">
    <source>
        <dbReference type="Pfam" id="PF08241"/>
    </source>
</evidence>
<dbReference type="InterPro" id="IPR013216">
    <property type="entry name" value="Methyltransf_11"/>
</dbReference>
<dbReference type="OrthoDB" id="9793723at2"/>
<name>A0A2V2LAD1_9RHOB</name>
<keyword evidence="1 5" id="KW-0489">Methyltransferase</keyword>
<evidence type="ECO:0000256" key="2">
    <source>
        <dbReference type="ARBA" id="ARBA00022679"/>
    </source>
</evidence>
<dbReference type="SUPFAM" id="SSF53335">
    <property type="entry name" value="S-adenosyl-L-methionine-dependent methyltransferases"/>
    <property type="match status" value="1"/>
</dbReference>
<evidence type="ECO:0000313" key="5">
    <source>
        <dbReference type="EMBL" id="PWR02172.1"/>
    </source>
</evidence>
<dbReference type="EMBL" id="QGKU01000039">
    <property type="protein sequence ID" value="PWR02172.1"/>
    <property type="molecule type" value="Genomic_DNA"/>
</dbReference>
<feature type="region of interest" description="Disordered" evidence="3">
    <location>
        <begin position="244"/>
        <end position="281"/>
    </location>
</feature>
<accession>A0A2V2LAD1</accession>